<feature type="chain" id="PRO_5045873756" description="DUF2927 domain-containing protein" evidence="1">
    <location>
        <begin position="28"/>
        <end position="302"/>
    </location>
</feature>
<organism evidence="2 3">
    <name type="scientific">Aurantiacibacter sediminis</name>
    <dbReference type="NCBI Taxonomy" id="2793064"/>
    <lineage>
        <taxon>Bacteria</taxon>
        <taxon>Pseudomonadati</taxon>
        <taxon>Pseudomonadota</taxon>
        <taxon>Alphaproteobacteria</taxon>
        <taxon>Sphingomonadales</taxon>
        <taxon>Erythrobacteraceae</taxon>
        <taxon>Aurantiacibacter</taxon>
    </lineage>
</organism>
<dbReference type="RefSeq" id="WP_197920169.1">
    <property type="nucleotide sequence ID" value="NZ_CAWPTA010000006.1"/>
</dbReference>
<evidence type="ECO:0000313" key="3">
    <source>
        <dbReference type="Proteomes" id="UP000602442"/>
    </source>
</evidence>
<proteinExistence type="predicted"/>
<accession>A0ABS0N0L8</accession>
<evidence type="ECO:0000256" key="1">
    <source>
        <dbReference type="SAM" id="SignalP"/>
    </source>
</evidence>
<dbReference type="EMBL" id="JAEANY010000001">
    <property type="protein sequence ID" value="MBH5321516.1"/>
    <property type="molecule type" value="Genomic_DNA"/>
</dbReference>
<reference evidence="2 3" key="1">
    <citation type="submission" date="2020-11" db="EMBL/GenBank/DDBJ databases">
        <title>Erythrobacter sediminis sp. nov., a marine bacterium from a tidal flat of Garorim Bay.</title>
        <authorList>
            <person name="Kim D."/>
            <person name="Yoo Y."/>
            <person name="Kim J.-J."/>
        </authorList>
    </citation>
    <scope>NUCLEOTIDE SEQUENCE [LARGE SCALE GENOMIC DNA]</scope>
    <source>
        <strain evidence="2 3">JGD-13</strain>
    </source>
</reference>
<comment type="caution">
    <text evidence="2">The sequence shown here is derived from an EMBL/GenBank/DDBJ whole genome shotgun (WGS) entry which is preliminary data.</text>
</comment>
<keyword evidence="3" id="KW-1185">Reference proteome</keyword>
<dbReference type="Proteomes" id="UP000602442">
    <property type="component" value="Unassembled WGS sequence"/>
</dbReference>
<keyword evidence="1" id="KW-0732">Signal</keyword>
<evidence type="ECO:0008006" key="4">
    <source>
        <dbReference type="Google" id="ProtNLM"/>
    </source>
</evidence>
<evidence type="ECO:0000313" key="2">
    <source>
        <dbReference type="EMBL" id="MBH5321516.1"/>
    </source>
</evidence>
<gene>
    <name evidence="2" type="ORF">I5L03_02815</name>
</gene>
<name>A0ABS0N0L8_9SPHN</name>
<feature type="signal peptide" evidence="1">
    <location>
        <begin position="1"/>
        <end position="27"/>
    </location>
</feature>
<dbReference type="PROSITE" id="PS51257">
    <property type="entry name" value="PROKAR_LIPOPROTEIN"/>
    <property type="match status" value="1"/>
</dbReference>
<protein>
    <recommendedName>
        <fullName evidence="4">DUF2927 domain-containing protein</fullName>
    </recommendedName>
</protein>
<sequence>MSIKFLRSTARPPFRLSFAMLAASALAACSTALPSLPALSQDRDEAMVVELGQGEDPTYADLVTYALEAELVATVQIDEAIAFSQERAPDVRPERVRLYIESLTQNLLTAPRGVGESLIFVTETDRDADGDAPDWDNRSFVIFADMSTTQPNAVQLISSRAMFPSGPVLQERVRRVLRQLAAADATPPITGVRDVISVPGNLAGESETQMFVETTTGAPVSLTVIRRPGQAPEWGVSLGEIVDVSARPPEPETLAWFRFACSLPESLSDDTFLQDDAESRRRAREDYAFVREQLGPCERRYS</sequence>